<reference evidence="3" key="1">
    <citation type="submission" date="2025-08" db="UniProtKB">
        <authorList>
            <consortium name="RefSeq"/>
        </authorList>
    </citation>
    <scope>IDENTIFICATION</scope>
    <source>
        <tissue evidence="3">Tentacle</tissue>
    </source>
</reference>
<evidence type="ECO:0000313" key="2">
    <source>
        <dbReference type="Proteomes" id="UP000515163"/>
    </source>
</evidence>
<organism evidence="2 3">
    <name type="scientific">Actinia tenebrosa</name>
    <name type="common">Australian red waratah sea anemone</name>
    <dbReference type="NCBI Taxonomy" id="6105"/>
    <lineage>
        <taxon>Eukaryota</taxon>
        <taxon>Metazoa</taxon>
        <taxon>Cnidaria</taxon>
        <taxon>Anthozoa</taxon>
        <taxon>Hexacorallia</taxon>
        <taxon>Actiniaria</taxon>
        <taxon>Actiniidae</taxon>
        <taxon>Actinia</taxon>
    </lineage>
</organism>
<protein>
    <submittedName>
        <fullName evidence="3">Uncharacterized protein LOC116306745</fullName>
    </submittedName>
</protein>
<accession>A0A6P8J3V2</accession>
<feature type="region of interest" description="Disordered" evidence="1">
    <location>
        <begin position="345"/>
        <end position="367"/>
    </location>
</feature>
<dbReference type="RefSeq" id="XP_031572698.1">
    <property type="nucleotide sequence ID" value="XM_031716838.1"/>
</dbReference>
<dbReference type="AlphaFoldDB" id="A0A6P8J3V2"/>
<name>A0A6P8J3V2_ACTTE</name>
<feature type="compositionally biased region" description="Polar residues" evidence="1">
    <location>
        <begin position="358"/>
        <end position="367"/>
    </location>
</feature>
<dbReference type="GeneID" id="116306745"/>
<sequence>LELEELERQAIEELQLLEVEKTRTSNEAYKGFNNNIQARLSSDISGCEPLTSPLQISDTPRNLKTKDLTDQWLRATPQNHMRVTIRNKTPIASPLVTHLGTHRVLDPRYRAIANPRPLVNQASGFEDPTVHKAPKATSFVNQASQSLIGVTRPMESGIQVPAGYTAPKPTHFVSQTGALPVDRTAPFTPTQQVVQTPVMNGPLDNGQPFGLLSSIKKSASKIGNKRPHFSSVASNPSFPKSLSWSDTFYSSTPGIEVVTSSFQEQSTTSNKYPNYRSVHKDGLLTNVYQPLNILTASNPTIVRDKRFYNPSELPSSTNYGNDFNEPEEKPLTSNFYQPAERSFNHHHGNAFQKPAGNDLTSLHGNNYSKPAEKPLISNNYQPTERSFAHFHGNAFQKTRGNDLTSLHGNNYSKPAEKPFASHYGNNSYMPAEKPLVSLNERSLYGGNSSNRLHLGVSGNDKVHSNGVSGPSWGGGHTQKAFASAPVATTNHVQSNGHTGSNSTYTSCLTMGKGTVVSIHSPGFMRQQPPLHSDTSFSTKPEILNTANIFNTSRIYPNINDSLSLRSAVGPSGFHRREPVMILPEVTSTLPRTGEEALPKENSTSYQNKSVDVRLPRSIETRNTLAQEALLDTEVALYTTLGVRIKKKCTRDLSNPLAKVFEEGDSQHIVPICVCSDKIYCSVHPFL</sequence>
<keyword evidence="2" id="KW-1185">Reference proteome</keyword>
<dbReference type="OrthoDB" id="10342608at2759"/>
<proteinExistence type="predicted"/>
<dbReference type="InParanoid" id="A0A6P8J3V2"/>
<dbReference type="KEGG" id="aten:116306745"/>
<feature type="non-terminal residue" evidence="3">
    <location>
        <position position="1"/>
    </location>
</feature>
<gene>
    <name evidence="3" type="primary">LOC116306745</name>
</gene>
<evidence type="ECO:0000256" key="1">
    <source>
        <dbReference type="SAM" id="MobiDB-lite"/>
    </source>
</evidence>
<evidence type="ECO:0000313" key="3">
    <source>
        <dbReference type="RefSeq" id="XP_031572698.1"/>
    </source>
</evidence>
<dbReference type="Proteomes" id="UP000515163">
    <property type="component" value="Unplaced"/>
</dbReference>